<reference evidence="2 3" key="1">
    <citation type="journal article" date="2019" name="Sci. Rep.">
        <title>Orb-weaving spider Araneus ventricosus genome elucidates the spidroin gene catalogue.</title>
        <authorList>
            <person name="Kono N."/>
            <person name="Nakamura H."/>
            <person name="Ohtoshi R."/>
            <person name="Moran D.A.P."/>
            <person name="Shinohara A."/>
            <person name="Yoshida Y."/>
            <person name="Fujiwara M."/>
            <person name="Mori M."/>
            <person name="Tomita M."/>
            <person name="Arakawa K."/>
        </authorList>
    </citation>
    <scope>NUCLEOTIDE SEQUENCE [LARGE SCALE GENOMIC DNA]</scope>
</reference>
<proteinExistence type="predicted"/>
<evidence type="ECO:0000313" key="3">
    <source>
        <dbReference type="Proteomes" id="UP000499080"/>
    </source>
</evidence>
<keyword evidence="3" id="KW-1185">Reference proteome</keyword>
<feature type="region of interest" description="Disordered" evidence="1">
    <location>
        <begin position="74"/>
        <end position="122"/>
    </location>
</feature>
<dbReference type="Proteomes" id="UP000499080">
    <property type="component" value="Unassembled WGS sequence"/>
</dbReference>
<dbReference type="AlphaFoldDB" id="A0A4Y2SH19"/>
<evidence type="ECO:0000313" key="2">
    <source>
        <dbReference type="EMBL" id="GBN87524.1"/>
    </source>
</evidence>
<gene>
    <name evidence="2" type="ORF">AVEN_232498_1</name>
</gene>
<comment type="caution">
    <text evidence="2">The sequence shown here is derived from an EMBL/GenBank/DDBJ whole genome shotgun (WGS) entry which is preliminary data.</text>
</comment>
<dbReference type="EMBL" id="BGPR01021841">
    <property type="protein sequence ID" value="GBN87524.1"/>
    <property type="molecule type" value="Genomic_DNA"/>
</dbReference>
<name>A0A4Y2SH19_ARAVE</name>
<evidence type="ECO:0000256" key="1">
    <source>
        <dbReference type="SAM" id="MobiDB-lite"/>
    </source>
</evidence>
<accession>A0A4Y2SH19</accession>
<organism evidence="2 3">
    <name type="scientific">Araneus ventricosus</name>
    <name type="common">Orbweaver spider</name>
    <name type="synonym">Epeira ventricosa</name>
    <dbReference type="NCBI Taxonomy" id="182803"/>
    <lineage>
        <taxon>Eukaryota</taxon>
        <taxon>Metazoa</taxon>
        <taxon>Ecdysozoa</taxon>
        <taxon>Arthropoda</taxon>
        <taxon>Chelicerata</taxon>
        <taxon>Arachnida</taxon>
        <taxon>Araneae</taxon>
        <taxon>Araneomorphae</taxon>
        <taxon>Entelegynae</taxon>
        <taxon>Araneoidea</taxon>
        <taxon>Araneidae</taxon>
        <taxon>Araneus</taxon>
    </lineage>
</organism>
<protein>
    <submittedName>
        <fullName evidence="2">Uncharacterized protein</fullName>
    </submittedName>
</protein>
<sequence>MSETGPVFYLLLGNPSSSTQVSSRQLMGSGTLVRLLSEWRALKCAGQKKGLGKWHAIKQMGALNIRLLRHWKKRGNSRSPGIGEESSVRRGQFTPLRSRGVLTGPCQSGEGLRRTAFPEQAD</sequence>